<protein>
    <submittedName>
        <fullName evidence="1">DUF1810 family protein</fullName>
    </submittedName>
</protein>
<organism evidence="1 2">
    <name type="scientific">Bacteroides uniformis</name>
    <dbReference type="NCBI Taxonomy" id="820"/>
    <lineage>
        <taxon>Bacteria</taxon>
        <taxon>Pseudomonadati</taxon>
        <taxon>Bacteroidota</taxon>
        <taxon>Bacteroidia</taxon>
        <taxon>Bacteroidales</taxon>
        <taxon>Bacteroidaceae</taxon>
        <taxon>Bacteroides</taxon>
    </lineage>
</organism>
<dbReference type="RefSeq" id="WP_117680682.1">
    <property type="nucleotide sequence ID" value="NZ_QSRK01000004.1"/>
</dbReference>
<dbReference type="SUPFAM" id="SSF140736">
    <property type="entry name" value="Rv1873-like"/>
    <property type="match status" value="1"/>
</dbReference>
<reference evidence="1 2" key="1">
    <citation type="submission" date="2018-08" db="EMBL/GenBank/DDBJ databases">
        <title>A genome reference for cultivated species of the human gut microbiota.</title>
        <authorList>
            <person name="Zou Y."/>
            <person name="Xue W."/>
            <person name="Luo G."/>
        </authorList>
    </citation>
    <scope>NUCLEOTIDE SEQUENCE [LARGE SCALE GENOMIC DNA]</scope>
    <source>
        <strain evidence="1 2">TF08-13</strain>
    </source>
</reference>
<dbReference type="InterPro" id="IPR014937">
    <property type="entry name" value="DUF1810"/>
</dbReference>
<dbReference type="EMBL" id="QSRK01000004">
    <property type="protein sequence ID" value="RGL16287.1"/>
    <property type="molecule type" value="Genomic_DNA"/>
</dbReference>
<dbReference type="InterPro" id="IPR036287">
    <property type="entry name" value="Rv1873-like_sf"/>
</dbReference>
<sequence>MKNYKQEVERFRKAQEKDWETVREELVDGHKYGHWIWYIFPQLKGFGYSYMSEYYGIDGREEALAYYADDYLRDHLIEATSLVLNHKDKDIREIMGSDIDALKLKSSMTLFWEVTRNPLFKEVLDSFYGGVMDMKTKGYL</sequence>
<evidence type="ECO:0000313" key="2">
    <source>
        <dbReference type="Proteomes" id="UP000260795"/>
    </source>
</evidence>
<name>A0A3E4R7X8_BACUN</name>
<dbReference type="Gene3D" id="1.25.40.380">
    <property type="entry name" value="Protein of unknown function DUF1810"/>
    <property type="match status" value="1"/>
</dbReference>
<comment type="caution">
    <text evidence="1">The sequence shown here is derived from an EMBL/GenBank/DDBJ whole genome shotgun (WGS) entry which is preliminary data.</text>
</comment>
<proteinExistence type="predicted"/>
<gene>
    <name evidence="1" type="ORF">DXC80_03715</name>
</gene>
<accession>A0A3E4R7X8</accession>
<dbReference type="Pfam" id="PF08837">
    <property type="entry name" value="DUF1810"/>
    <property type="match status" value="1"/>
</dbReference>
<dbReference type="Proteomes" id="UP000260795">
    <property type="component" value="Unassembled WGS sequence"/>
</dbReference>
<dbReference type="AlphaFoldDB" id="A0A3E4R7X8"/>
<evidence type="ECO:0000313" key="1">
    <source>
        <dbReference type="EMBL" id="RGL16287.1"/>
    </source>
</evidence>